<protein>
    <submittedName>
        <fullName evidence="1">Uncharacterized protein</fullName>
    </submittedName>
</protein>
<evidence type="ECO:0000313" key="1">
    <source>
        <dbReference type="EMBL" id="KAH7864772.1"/>
    </source>
</evidence>
<organism evidence="1 2">
    <name type="scientific">Vaccinium darrowii</name>
    <dbReference type="NCBI Taxonomy" id="229202"/>
    <lineage>
        <taxon>Eukaryota</taxon>
        <taxon>Viridiplantae</taxon>
        <taxon>Streptophyta</taxon>
        <taxon>Embryophyta</taxon>
        <taxon>Tracheophyta</taxon>
        <taxon>Spermatophyta</taxon>
        <taxon>Magnoliopsida</taxon>
        <taxon>eudicotyledons</taxon>
        <taxon>Gunneridae</taxon>
        <taxon>Pentapetalae</taxon>
        <taxon>asterids</taxon>
        <taxon>Ericales</taxon>
        <taxon>Ericaceae</taxon>
        <taxon>Vaccinioideae</taxon>
        <taxon>Vaccinieae</taxon>
        <taxon>Vaccinium</taxon>
    </lineage>
</organism>
<dbReference type="Proteomes" id="UP000828048">
    <property type="component" value="Chromosome 12"/>
</dbReference>
<proteinExistence type="predicted"/>
<comment type="caution">
    <text evidence="1">The sequence shown here is derived from an EMBL/GenBank/DDBJ whole genome shotgun (WGS) entry which is preliminary data.</text>
</comment>
<keyword evidence="2" id="KW-1185">Reference proteome</keyword>
<name>A0ACB7ZGU3_9ERIC</name>
<evidence type="ECO:0000313" key="2">
    <source>
        <dbReference type="Proteomes" id="UP000828048"/>
    </source>
</evidence>
<accession>A0ACB7ZGU3</accession>
<sequence>MEGEVVKIGEVVFATVFNMLSNVMMSRDFIGLGEESSSGVMKSLIRRMMEVASAPNLSDFYPILGGLDLQGLKKRSMELMGRTFAMWEPVIEERRRERRRSSVSSHQDFLDSLLDRAFSNDQINQLFAVCSLSL</sequence>
<reference evidence="1 2" key="1">
    <citation type="journal article" date="2021" name="Hortic Res">
        <title>High-quality reference genome and annotation aids understanding of berry development for evergreen blueberry (Vaccinium darrowii).</title>
        <authorList>
            <person name="Yu J."/>
            <person name="Hulse-Kemp A.M."/>
            <person name="Babiker E."/>
            <person name="Staton M."/>
        </authorList>
    </citation>
    <scope>NUCLEOTIDE SEQUENCE [LARGE SCALE GENOMIC DNA]</scope>
    <source>
        <strain evidence="2">cv. NJ 8807/NJ 8810</strain>
        <tissue evidence="1">Young leaf</tissue>
    </source>
</reference>
<gene>
    <name evidence="1" type="ORF">Vadar_033634</name>
</gene>
<dbReference type="EMBL" id="CM037162">
    <property type="protein sequence ID" value="KAH7864772.1"/>
    <property type="molecule type" value="Genomic_DNA"/>
</dbReference>